<feature type="compositionally biased region" description="Polar residues" evidence="1">
    <location>
        <begin position="452"/>
        <end position="473"/>
    </location>
</feature>
<accession>A0A8H4PYB3</accession>
<feature type="compositionally biased region" description="Polar residues" evidence="1">
    <location>
        <begin position="121"/>
        <end position="131"/>
    </location>
</feature>
<comment type="caution">
    <text evidence="2">The sequence shown here is derived from an EMBL/GenBank/DDBJ whole genome shotgun (WGS) entry which is preliminary data.</text>
</comment>
<feature type="compositionally biased region" description="Pro residues" evidence="1">
    <location>
        <begin position="264"/>
        <end position="276"/>
    </location>
</feature>
<protein>
    <recommendedName>
        <fullName evidence="4">S-adenosylmethionine-dependent methyltransferase-like protein</fullName>
    </recommendedName>
</protein>
<evidence type="ECO:0008006" key="4">
    <source>
        <dbReference type="Google" id="ProtNLM"/>
    </source>
</evidence>
<evidence type="ECO:0000313" key="3">
    <source>
        <dbReference type="Proteomes" id="UP000557566"/>
    </source>
</evidence>
<dbReference type="AlphaFoldDB" id="A0A8H4PYB3"/>
<feature type="region of interest" description="Disordered" evidence="1">
    <location>
        <begin position="782"/>
        <end position="803"/>
    </location>
</feature>
<feature type="region of interest" description="Disordered" evidence="1">
    <location>
        <begin position="1"/>
        <end position="65"/>
    </location>
</feature>
<keyword evidence="3" id="KW-1185">Reference proteome</keyword>
<sequence>MSSFVGRLSKHSNRSQPAIAEQPLSPTGPGLGFGSGGAPAAGNSCPGLLADSPAEATPLSTNTTLSSSEPFVDALQNLASQPSSHLCNPQSAGSNLNPASLLIPSLGVAAEDSSPAFNGPQRFQTPLEQQRSPPPPPLNLASQRLHLQQQQQFYDIASASVDQVPGPDVFQQSQTATGASEKRSTRKLIKGIFSSSGRTSHDPTHQHKSSPPHGHHSPYDNTAGLARHSSKRDSRITLPNTTIRSVPGEQLELSSYEDDRYQPPDHPPPPQQPQPHPLQRRGTLHVQEHQVLHEPQAQQTASYDQPLLQTRSHGLQHPHLHLSGIPSQGPHEQFSEPHIVPSHSSAVLQQQNPETISQLSYDSWITDSDQRSLHQQTSVQTSPAAVYPATLVQEAASAIPKPTPTQNSHNHSPQQPAMVPPGGVPPPNRRLDVEKALRGQAEPAPGPATGYRQGSVSTNPMSPLPPTSGQNLSYRGDRASQYEGSASVDQGRDSPQPSNTDQEASTEVKFKELLIKYKNVKRLYFENKFQITHLTGQVEQLQNAVANQRMSQSRTAWDDNEYSTRFNRLNGAINNLSFNIRKDWRRLPPWLDSYVSVDAVKTGKQEMTAVGRAIVSRWIVEEIFDKCFHPGLDPQLSSQLKQIELSIRGNAYTMHSQEEFDALTTKVVNWRMATLDGLQQRLNSPEMGENLAMLISKATKKMTAYLYQHLNNPPPSGVEGSTSMIAELAVAIATNLPIESRDVAIMYPLPGDAVQTHLMEIEKTGLPTLDSHNKSEIEVVAGEGEGEVEDEADKDMEKGARARGDKTKTGFLKDAGKVRFAGFMALEVRGRQVLMKAPVWTV</sequence>
<dbReference type="OrthoDB" id="4155914at2759"/>
<feature type="compositionally biased region" description="Pro residues" evidence="1">
    <location>
        <begin position="418"/>
        <end position="428"/>
    </location>
</feature>
<evidence type="ECO:0000256" key="1">
    <source>
        <dbReference type="SAM" id="MobiDB-lite"/>
    </source>
</evidence>
<feature type="region of interest" description="Disordered" evidence="1">
    <location>
        <begin position="165"/>
        <end position="279"/>
    </location>
</feature>
<dbReference type="EMBL" id="JAAVMX010000001">
    <property type="protein sequence ID" value="KAF4512699.1"/>
    <property type="molecule type" value="Genomic_DNA"/>
</dbReference>
<evidence type="ECO:0000313" key="2">
    <source>
        <dbReference type="EMBL" id="KAF4512699.1"/>
    </source>
</evidence>
<feature type="region of interest" description="Disordered" evidence="1">
    <location>
        <begin position="112"/>
        <end position="140"/>
    </location>
</feature>
<proteinExistence type="predicted"/>
<gene>
    <name evidence="2" type="ORF">G6O67_000047</name>
</gene>
<feature type="compositionally biased region" description="Basic residues" evidence="1">
    <location>
        <begin position="206"/>
        <end position="216"/>
    </location>
</feature>
<organism evidence="2 3">
    <name type="scientific">Ophiocordyceps sinensis</name>
    <dbReference type="NCBI Taxonomy" id="72228"/>
    <lineage>
        <taxon>Eukaryota</taxon>
        <taxon>Fungi</taxon>
        <taxon>Dikarya</taxon>
        <taxon>Ascomycota</taxon>
        <taxon>Pezizomycotina</taxon>
        <taxon>Sordariomycetes</taxon>
        <taxon>Hypocreomycetidae</taxon>
        <taxon>Hypocreales</taxon>
        <taxon>Ophiocordycipitaceae</taxon>
        <taxon>Ophiocordyceps</taxon>
    </lineage>
</organism>
<feature type="compositionally biased region" description="Polar residues" evidence="1">
    <location>
        <begin position="482"/>
        <end position="505"/>
    </location>
</feature>
<reference evidence="2 3" key="1">
    <citation type="journal article" date="2020" name="Genome Biol. Evol.">
        <title>A new high-quality draft genome assembly of the Chinese cordyceps Ophiocordyceps sinensis.</title>
        <authorList>
            <person name="Shu R."/>
            <person name="Zhang J."/>
            <person name="Meng Q."/>
            <person name="Zhang H."/>
            <person name="Zhou G."/>
            <person name="Li M."/>
            <person name="Wu P."/>
            <person name="Zhao Y."/>
            <person name="Chen C."/>
            <person name="Qin Q."/>
        </authorList>
    </citation>
    <scope>NUCLEOTIDE SEQUENCE [LARGE SCALE GENOMIC DNA]</scope>
    <source>
        <strain evidence="2 3">IOZ07</strain>
    </source>
</reference>
<name>A0A8H4PYB3_9HYPO</name>
<feature type="compositionally biased region" description="Acidic residues" evidence="1">
    <location>
        <begin position="784"/>
        <end position="794"/>
    </location>
</feature>
<feature type="region of interest" description="Disordered" evidence="1">
    <location>
        <begin position="400"/>
        <end position="506"/>
    </location>
</feature>
<dbReference type="Proteomes" id="UP000557566">
    <property type="component" value="Unassembled WGS sequence"/>
</dbReference>
<feature type="compositionally biased region" description="Gly residues" evidence="1">
    <location>
        <begin position="29"/>
        <end position="39"/>
    </location>
</feature>
<feature type="region of interest" description="Disordered" evidence="1">
    <location>
        <begin position="317"/>
        <end position="338"/>
    </location>
</feature>